<evidence type="ECO:0000313" key="1">
    <source>
        <dbReference type="EMBL" id="KRX11772.1"/>
    </source>
</evidence>
<accession>A0A0V0RBC4</accession>
<comment type="caution">
    <text evidence="1">The sequence shown here is derived from an EMBL/GenBank/DDBJ whole genome shotgun (WGS) entry which is preliminary data.</text>
</comment>
<reference evidence="1 2" key="1">
    <citation type="submission" date="2015-01" db="EMBL/GenBank/DDBJ databases">
        <title>Evolution of Trichinella species and genotypes.</title>
        <authorList>
            <person name="Korhonen P.K."/>
            <person name="Edoardo P."/>
            <person name="Giuseppe L.R."/>
            <person name="Gasser R.B."/>
        </authorList>
    </citation>
    <scope>NUCLEOTIDE SEQUENCE [LARGE SCALE GENOMIC DNA]</scope>
    <source>
        <strain evidence="1">ISS37</strain>
    </source>
</reference>
<name>A0A0V0RBC4_9BILA</name>
<gene>
    <name evidence="1" type="ORF">T07_6992</name>
</gene>
<dbReference type="Proteomes" id="UP000054630">
    <property type="component" value="Unassembled WGS sequence"/>
</dbReference>
<dbReference type="EMBL" id="JYDL01001438">
    <property type="protein sequence ID" value="KRX11772.1"/>
    <property type="molecule type" value="Genomic_DNA"/>
</dbReference>
<keyword evidence="2" id="KW-1185">Reference proteome</keyword>
<evidence type="ECO:0000313" key="2">
    <source>
        <dbReference type="Proteomes" id="UP000054630"/>
    </source>
</evidence>
<dbReference type="AlphaFoldDB" id="A0A0V0RBC4"/>
<organism evidence="1 2">
    <name type="scientific">Trichinella nelsoni</name>
    <dbReference type="NCBI Taxonomy" id="6336"/>
    <lineage>
        <taxon>Eukaryota</taxon>
        <taxon>Metazoa</taxon>
        <taxon>Ecdysozoa</taxon>
        <taxon>Nematoda</taxon>
        <taxon>Enoplea</taxon>
        <taxon>Dorylaimia</taxon>
        <taxon>Trichinellida</taxon>
        <taxon>Trichinellidae</taxon>
        <taxon>Trichinella</taxon>
    </lineage>
</organism>
<protein>
    <submittedName>
        <fullName evidence="1">Uncharacterized protein</fullName>
    </submittedName>
</protein>
<proteinExistence type="predicted"/>
<sequence>MSVIYSLRMVYVLIGGLSGDGCSGIGHGLVFGYEFFDAMGLGFFWCYEC</sequence>